<dbReference type="PIRSF" id="PIRSF020680">
    <property type="entry name" value="PhnH"/>
    <property type="match status" value="1"/>
</dbReference>
<dbReference type="Proteomes" id="UP000519897">
    <property type="component" value="Unassembled WGS sequence"/>
</dbReference>
<dbReference type="EMBL" id="JACIEC010000005">
    <property type="protein sequence ID" value="MBB4145088.1"/>
    <property type="molecule type" value="Genomic_DNA"/>
</dbReference>
<dbReference type="InterPro" id="IPR038058">
    <property type="entry name" value="PhnH-like_sp"/>
</dbReference>
<dbReference type="NCBIfam" id="TIGR03292">
    <property type="entry name" value="PhnH_redo"/>
    <property type="match status" value="1"/>
</dbReference>
<reference evidence="1 2" key="1">
    <citation type="submission" date="2020-08" db="EMBL/GenBank/DDBJ databases">
        <title>Genomic Encyclopedia of Type Strains, Phase IV (KMG-IV): sequencing the most valuable type-strain genomes for metagenomic binning, comparative biology and taxonomic classification.</title>
        <authorList>
            <person name="Goeker M."/>
        </authorList>
    </citation>
    <scope>NUCLEOTIDE SEQUENCE [LARGE SCALE GENOMIC DNA]</scope>
    <source>
        <strain evidence="1 2">DSM 29514</strain>
    </source>
</reference>
<dbReference type="GO" id="GO:0061693">
    <property type="term" value="F:alpha-D-ribose 1-methylphosphonate 5-triphosphate synthase activity"/>
    <property type="evidence" value="ECO:0007669"/>
    <property type="project" value="UniProtKB-EC"/>
</dbReference>
<dbReference type="InterPro" id="IPR008772">
    <property type="entry name" value="Phosphonate_metab_PhnH"/>
</dbReference>
<sequence length="201" mass="20963">MVATATLLPGFADPVFDAQSSFRAAMDALARPSTVQQIGCPLTPPKGLSAASAALMLTLCDYDTPVYLSAALAQGAVPGWLGFHAGAKVTSDKSTSAFAFFDKSSPLPAFSQFSQGTQDYPDRSTTIVLEVASLEGGARLSLSGPGIKGANEISSVGLPATFLDQWRANRALFPRGIDLILTCGNRLIGLPRTVTIKALEV</sequence>
<gene>
    <name evidence="1" type="ORF">GGQ72_003650</name>
</gene>
<accession>A0A7W6LKM3</accession>
<dbReference type="Pfam" id="PF05845">
    <property type="entry name" value="PhnH"/>
    <property type="match status" value="1"/>
</dbReference>
<keyword evidence="1" id="KW-0808">Transferase</keyword>
<evidence type="ECO:0000313" key="1">
    <source>
        <dbReference type="EMBL" id="MBB4145088.1"/>
    </source>
</evidence>
<keyword evidence="2" id="KW-1185">Reference proteome</keyword>
<dbReference type="GO" id="GO:0019634">
    <property type="term" value="P:organic phosphonate metabolic process"/>
    <property type="evidence" value="ECO:0007669"/>
    <property type="project" value="InterPro"/>
</dbReference>
<dbReference type="EC" id="2.7.8.37" evidence="1"/>
<proteinExistence type="predicted"/>
<dbReference type="AlphaFoldDB" id="A0A7W6LKM3"/>
<comment type="caution">
    <text evidence="1">The sequence shown here is derived from an EMBL/GenBank/DDBJ whole genome shotgun (WGS) entry which is preliminary data.</text>
</comment>
<name>A0A7W6LKM3_9HYPH</name>
<organism evidence="1 2">
    <name type="scientific">Rhizobium rhizoryzae</name>
    <dbReference type="NCBI Taxonomy" id="451876"/>
    <lineage>
        <taxon>Bacteria</taxon>
        <taxon>Pseudomonadati</taxon>
        <taxon>Pseudomonadota</taxon>
        <taxon>Alphaproteobacteria</taxon>
        <taxon>Hyphomicrobiales</taxon>
        <taxon>Rhizobiaceae</taxon>
        <taxon>Rhizobium/Agrobacterium group</taxon>
        <taxon>Rhizobium</taxon>
    </lineage>
</organism>
<protein>
    <submittedName>
        <fullName evidence="1">Alpha-D-ribose 1-methylphosphonate 5-triphosphate synthase subunit PhnH</fullName>
        <ecNumber evidence="1">2.7.8.37</ecNumber>
    </submittedName>
</protein>
<dbReference type="SUPFAM" id="SSF159709">
    <property type="entry name" value="PhnH-like"/>
    <property type="match status" value="1"/>
</dbReference>
<evidence type="ECO:0000313" key="2">
    <source>
        <dbReference type="Proteomes" id="UP000519897"/>
    </source>
</evidence>
<dbReference type="RefSeq" id="WP_165131021.1">
    <property type="nucleotide sequence ID" value="NZ_CP049249.1"/>
</dbReference>
<dbReference type="Gene3D" id="3.40.50.11310">
    <property type="entry name" value="Bacterial phosphonate metabolism protein PhnH"/>
    <property type="match status" value="1"/>
</dbReference>